<keyword evidence="12" id="KW-0378">Hydrolase</keyword>
<evidence type="ECO:0000256" key="21">
    <source>
        <dbReference type="ARBA" id="ARBA00033328"/>
    </source>
</evidence>
<protein>
    <recommendedName>
        <fullName evidence="6">Carboxypeptidase Q</fullName>
    </recommendedName>
    <alternativeName>
        <fullName evidence="21">Plasma glutamate carboxypeptidase</fullName>
    </alternativeName>
</protein>
<keyword evidence="18" id="KW-0325">Glycoprotein</keyword>
<keyword evidence="8" id="KW-0121">Carboxypeptidase</keyword>
<evidence type="ECO:0000256" key="17">
    <source>
        <dbReference type="ARBA" id="ARBA00023145"/>
    </source>
</evidence>
<evidence type="ECO:0000256" key="19">
    <source>
        <dbReference type="ARBA" id="ARBA00023228"/>
    </source>
</evidence>
<feature type="signal peptide" evidence="22">
    <location>
        <begin position="1"/>
        <end position="25"/>
    </location>
</feature>
<dbReference type="Proteomes" id="UP001642540">
    <property type="component" value="Unassembled WGS sequence"/>
</dbReference>
<accession>A0ABP1QVR2</accession>
<comment type="subunit">
    <text evidence="20">Homodimer. The monomeric form is inactive while the homodimer is active.</text>
</comment>
<evidence type="ECO:0000256" key="2">
    <source>
        <dbReference type="ARBA" id="ARBA00004371"/>
    </source>
</evidence>
<dbReference type="Gene3D" id="3.50.30.30">
    <property type="match status" value="1"/>
</dbReference>
<reference evidence="24 25" key="1">
    <citation type="submission" date="2024-08" db="EMBL/GenBank/DDBJ databases">
        <authorList>
            <person name="Cucini C."/>
            <person name="Frati F."/>
        </authorList>
    </citation>
    <scope>NUCLEOTIDE SEQUENCE [LARGE SCALE GENOMIC DNA]</scope>
</reference>
<comment type="similarity">
    <text evidence="5">Belongs to the peptidase M28 family.</text>
</comment>
<keyword evidence="14" id="KW-0862">Zinc</keyword>
<keyword evidence="10" id="KW-0479">Metal-binding</keyword>
<dbReference type="SUPFAM" id="SSF53187">
    <property type="entry name" value="Zn-dependent exopeptidases"/>
    <property type="match status" value="1"/>
</dbReference>
<evidence type="ECO:0000313" key="25">
    <source>
        <dbReference type="Proteomes" id="UP001642540"/>
    </source>
</evidence>
<evidence type="ECO:0000256" key="5">
    <source>
        <dbReference type="ARBA" id="ARBA00010918"/>
    </source>
</evidence>
<organism evidence="24 25">
    <name type="scientific">Orchesella dallaii</name>
    <dbReference type="NCBI Taxonomy" id="48710"/>
    <lineage>
        <taxon>Eukaryota</taxon>
        <taxon>Metazoa</taxon>
        <taxon>Ecdysozoa</taxon>
        <taxon>Arthropoda</taxon>
        <taxon>Hexapoda</taxon>
        <taxon>Collembola</taxon>
        <taxon>Entomobryomorpha</taxon>
        <taxon>Entomobryoidea</taxon>
        <taxon>Orchesellidae</taxon>
        <taxon>Orchesellinae</taxon>
        <taxon>Orchesella</taxon>
    </lineage>
</organism>
<keyword evidence="19" id="KW-0458">Lysosome</keyword>
<feature type="domain" description="Peptidase M28" evidence="23">
    <location>
        <begin position="297"/>
        <end position="486"/>
    </location>
</feature>
<keyword evidence="25" id="KW-1185">Reference proteome</keyword>
<dbReference type="Pfam" id="PF04389">
    <property type="entry name" value="Peptidase_M28"/>
    <property type="match status" value="1"/>
</dbReference>
<evidence type="ECO:0000256" key="10">
    <source>
        <dbReference type="ARBA" id="ARBA00022723"/>
    </source>
</evidence>
<sequence>MGSYLNFPIFIILASLLNPNIHVSGDSQPEILNIEQYLQDSPSANTRFFGGRNFNTSECTSLSPEIRSEIEDYREVVYRILETTLTGHFQGKTYDDLATFVDKFGPRVSGSDALEESITYLGQLMTEADMEDVHEEEAVTPMWLRGNESAILLSPRKESLDIRGLGFSVPTPDEGITGEVVLVRSFKEMQAMKESLAGKIVVYNSKTGEGPLHCIIGASMAAKMGAIAALARSATSYSLYSVHASVQFYDEKIPKIPVAALTLEDADMIERMLLRGENVTIHLTMTNTASSERMSRNVIGDYKGRELPEEYVMLAGHSDSWDMGEGALDDGIGPILAIEVINLLRFLNLTPRRTIRNAFFTGEEAGLYGARRYVSDHRSELDSYSAALEADFGCLRASGLLFSGSTKATCIIHEIMQLYSQMTNATSLIRVGGVPTDIYLMNRGGVPGIVLNGDDGRYFWYHHTDADTMTAMQPANLDRCLAVWASTAYIIADLNEKLPRD</sequence>
<keyword evidence="7" id="KW-0964">Secreted</keyword>
<evidence type="ECO:0000256" key="3">
    <source>
        <dbReference type="ARBA" id="ARBA00004555"/>
    </source>
</evidence>
<evidence type="ECO:0000256" key="13">
    <source>
        <dbReference type="ARBA" id="ARBA00022824"/>
    </source>
</evidence>
<evidence type="ECO:0000256" key="15">
    <source>
        <dbReference type="ARBA" id="ARBA00023034"/>
    </source>
</evidence>
<dbReference type="Gene3D" id="3.40.630.10">
    <property type="entry name" value="Zn peptidases"/>
    <property type="match status" value="1"/>
</dbReference>
<dbReference type="EMBL" id="CAXLJM020000046">
    <property type="protein sequence ID" value="CAL8110730.1"/>
    <property type="molecule type" value="Genomic_DNA"/>
</dbReference>
<evidence type="ECO:0000256" key="22">
    <source>
        <dbReference type="SAM" id="SignalP"/>
    </source>
</evidence>
<dbReference type="InterPro" id="IPR007484">
    <property type="entry name" value="Peptidase_M28"/>
</dbReference>
<dbReference type="PANTHER" id="PTHR12053:SF3">
    <property type="entry name" value="CARBOXYPEPTIDASE Q"/>
    <property type="match status" value="1"/>
</dbReference>
<evidence type="ECO:0000256" key="11">
    <source>
        <dbReference type="ARBA" id="ARBA00022729"/>
    </source>
</evidence>
<proteinExistence type="inferred from homology"/>
<evidence type="ECO:0000256" key="12">
    <source>
        <dbReference type="ARBA" id="ARBA00022801"/>
    </source>
</evidence>
<keyword evidence="16" id="KW-0482">Metalloprotease</keyword>
<gene>
    <name evidence="24" type="ORF">ODALV1_LOCUS14419</name>
</gene>
<name>A0ABP1QVR2_9HEXA</name>
<dbReference type="InterPro" id="IPR039866">
    <property type="entry name" value="CPQ"/>
</dbReference>
<evidence type="ECO:0000256" key="18">
    <source>
        <dbReference type="ARBA" id="ARBA00023180"/>
    </source>
</evidence>
<evidence type="ECO:0000256" key="14">
    <source>
        <dbReference type="ARBA" id="ARBA00022833"/>
    </source>
</evidence>
<evidence type="ECO:0000259" key="23">
    <source>
        <dbReference type="Pfam" id="PF04389"/>
    </source>
</evidence>
<evidence type="ECO:0000256" key="7">
    <source>
        <dbReference type="ARBA" id="ARBA00022525"/>
    </source>
</evidence>
<keyword evidence="13" id="KW-0256">Endoplasmic reticulum</keyword>
<evidence type="ECO:0000256" key="20">
    <source>
        <dbReference type="ARBA" id="ARBA00025833"/>
    </source>
</evidence>
<keyword evidence="9" id="KW-0645">Protease</keyword>
<keyword evidence="17" id="KW-0865">Zymogen</keyword>
<dbReference type="PANTHER" id="PTHR12053">
    <property type="entry name" value="PROTEASE FAMILY M28 PLASMA GLUTAMATE CARBOXYPEPTIDASE-RELATED"/>
    <property type="match status" value="1"/>
</dbReference>
<keyword evidence="11 22" id="KW-0732">Signal</keyword>
<evidence type="ECO:0000256" key="4">
    <source>
        <dbReference type="ARBA" id="ARBA00004613"/>
    </source>
</evidence>
<evidence type="ECO:0000313" key="24">
    <source>
        <dbReference type="EMBL" id="CAL8110730.1"/>
    </source>
</evidence>
<feature type="chain" id="PRO_5045745453" description="Carboxypeptidase Q" evidence="22">
    <location>
        <begin position="26"/>
        <end position="501"/>
    </location>
</feature>
<evidence type="ECO:0000256" key="8">
    <source>
        <dbReference type="ARBA" id="ARBA00022645"/>
    </source>
</evidence>
<keyword evidence="15" id="KW-0333">Golgi apparatus</keyword>
<evidence type="ECO:0000256" key="1">
    <source>
        <dbReference type="ARBA" id="ARBA00004240"/>
    </source>
</evidence>
<evidence type="ECO:0000256" key="6">
    <source>
        <dbReference type="ARBA" id="ARBA00014116"/>
    </source>
</evidence>
<evidence type="ECO:0000256" key="16">
    <source>
        <dbReference type="ARBA" id="ARBA00023049"/>
    </source>
</evidence>
<evidence type="ECO:0000256" key="9">
    <source>
        <dbReference type="ARBA" id="ARBA00022670"/>
    </source>
</evidence>
<comment type="subcellular location">
    <subcellularLocation>
        <location evidence="1">Endoplasmic reticulum</location>
    </subcellularLocation>
    <subcellularLocation>
        <location evidence="3">Golgi apparatus</location>
    </subcellularLocation>
    <subcellularLocation>
        <location evidence="2">Lysosome</location>
    </subcellularLocation>
    <subcellularLocation>
        <location evidence="4">Secreted</location>
    </subcellularLocation>
</comment>
<comment type="caution">
    <text evidence="24">The sequence shown here is derived from an EMBL/GenBank/DDBJ whole genome shotgun (WGS) entry which is preliminary data.</text>
</comment>